<gene>
    <name evidence="1" type="ORF">WKR92_05815</name>
</gene>
<sequence>MRKLLIPLFWISLFIISSCKKAPKDDIRLDHTDLMESNDMTLYSVNPYNFDWENADFMPMPNNTQILVPWASGASTQITPEILHDYKKTDGWTLVYNTFSPTAVPEHFYFMLYNKYRGVLRMYYYIPSNSNFIESKNIVHKLGTAGNYAQSSPIMNFAATTLIDFDNNETMASTLEQWQVAKATWYAFEYELAYDPDLANVSYTSLWLQWPIISNQVTQITMNGQSSGTVTGSISLPGFDLTVSPSFNTNNIGDGNIIIKGLSDAEKVKPKLSTKLFNSIKDLVTKNITSGVSGVIQNLLSGIFGGKSAENSDNVNLRIKSDISMQGALESSFLVSASNIYAPGTNYSGASGYIPLYDEPLGVFYVSDKPVVNREVQSELMSDGMTYVTRQDYTVDDSSFDVIFNNALSDEVDFGIPFKEVVLFDMPDTGIIEIYGTEEEVGEETIYTGVYPFFSRGWPRPRTTDLTVGIRVSFDVIPKDGSKKTRIVKTFLADVVDI</sequence>
<evidence type="ECO:0000313" key="1">
    <source>
        <dbReference type="EMBL" id="MFB5945339.1"/>
    </source>
</evidence>
<evidence type="ECO:0000313" key="2">
    <source>
        <dbReference type="Proteomes" id="UP001580928"/>
    </source>
</evidence>
<dbReference type="RefSeq" id="WP_375556880.1">
    <property type="nucleotide sequence ID" value="NZ_JBBVGT010000002.1"/>
</dbReference>
<comment type="caution">
    <text evidence="1">The sequence shown here is derived from an EMBL/GenBank/DDBJ whole genome shotgun (WGS) entry which is preliminary data.</text>
</comment>
<dbReference type="EMBL" id="JBBVGT010000002">
    <property type="protein sequence ID" value="MFB5945339.1"/>
    <property type="molecule type" value="Genomic_DNA"/>
</dbReference>
<reference evidence="1 2" key="1">
    <citation type="submission" date="2024-04" db="EMBL/GenBank/DDBJ databases">
        <title>Albibacterium profundi sp. nov., isolated from sediment of the Challenger Deep of Mariana Trench.</title>
        <authorList>
            <person name="Wang Y."/>
        </authorList>
    </citation>
    <scope>NUCLEOTIDE SEQUENCE [LARGE SCALE GENOMIC DNA]</scope>
    <source>
        <strain evidence="1 2">RHL897</strain>
    </source>
</reference>
<protein>
    <submittedName>
        <fullName evidence="1">Uncharacterized protein</fullName>
    </submittedName>
</protein>
<accession>A0ABV5CCS4</accession>
<dbReference type="PROSITE" id="PS51257">
    <property type="entry name" value="PROKAR_LIPOPROTEIN"/>
    <property type="match status" value="1"/>
</dbReference>
<name>A0ABV5CCS4_9SPHI</name>
<keyword evidence="2" id="KW-1185">Reference proteome</keyword>
<organism evidence="1 2">
    <name type="scientific">Albibacterium profundi</name>
    <dbReference type="NCBI Taxonomy" id="3134906"/>
    <lineage>
        <taxon>Bacteria</taxon>
        <taxon>Pseudomonadati</taxon>
        <taxon>Bacteroidota</taxon>
        <taxon>Sphingobacteriia</taxon>
        <taxon>Sphingobacteriales</taxon>
        <taxon>Sphingobacteriaceae</taxon>
        <taxon>Albibacterium</taxon>
    </lineage>
</organism>
<dbReference type="Proteomes" id="UP001580928">
    <property type="component" value="Unassembled WGS sequence"/>
</dbReference>
<proteinExistence type="predicted"/>